<evidence type="ECO:0000313" key="3">
    <source>
        <dbReference type="EnsemblPlants" id="TuG1812G0700002706.01.T01.cds417142"/>
    </source>
</evidence>
<dbReference type="InterPro" id="IPR045005">
    <property type="entry name" value="BPM1-6"/>
</dbReference>
<sequence length="111" mass="12669">MSRSWSTVRTFPHTGPCSLPARRLFGSMAESTMSRVPLEDIDPATFKVFLRFVYTDALPGDDELDDSATEMYERLLAVADRYAMDRLKLICAKNLWDKCDCGQRCCNFILC</sequence>
<organism evidence="3 4">
    <name type="scientific">Triticum urartu</name>
    <name type="common">Red wild einkorn</name>
    <name type="synonym">Crithodium urartu</name>
    <dbReference type="NCBI Taxonomy" id="4572"/>
    <lineage>
        <taxon>Eukaryota</taxon>
        <taxon>Viridiplantae</taxon>
        <taxon>Streptophyta</taxon>
        <taxon>Embryophyta</taxon>
        <taxon>Tracheophyta</taxon>
        <taxon>Spermatophyta</taxon>
        <taxon>Magnoliopsida</taxon>
        <taxon>Liliopsida</taxon>
        <taxon>Poales</taxon>
        <taxon>Poaceae</taxon>
        <taxon>BOP clade</taxon>
        <taxon>Pooideae</taxon>
        <taxon>Triticodae</taxon>
        <taxon>Triticeae</taxon>
        <taxon>Triticinae</taxon>
        <taxon>Triticum</taxon>
    </lineage>
</organism>
<name>A0A8R7QZX6_TRIUA</name>
<dbReference type="Gramene" id="TuG1812G0700002706.01.T01">
    <property type="protein sequence ID" value="TuG1812G0700002706.01.T01.cds417142"/>
    <property type="gene ID" value="TuG1812G0700002706.01"/>
</dbReference>
<evidence type="ECO:0000259" key="2">
    <source>
        <dbReference type="Pfam" id="PF00651"/>
    </source>
</evidence>
<dbReference type="EnsemblPlants" id="TuG1812G0700002706.01.T01">
    <property type="protein sequence ID" value="TuG1812G0700002706.01.T01.cds417142"/>
    <property type="gene ID" value="TuG1812G0700002706.01"/>
</dbReference>
<dbReference type="PANTHER" id="PTHR26379">
    <property type="entry name" value="BTB/POZ AND MATH DOMAIN-CONTAINING PROTEIN 1"/>
    <property type="match status" value="1"/>
</dbReference>
<dbReference type="AlphaFoldDB" id="A0A8R7QZX6"/>
<dbReference type="InterPro" id="IPR011333">
    <property type="entry name" value="SKP1/BTB/POZ_sf"/>
</dbReference>
<keyword evidence="4" id="KW-1185">Reference proteome</keyword>
<dbReference type="Proteomes" id="UP000015106">
    <property type="component" value="Chromosome 7"/>
</dbReference>
<dbReference type="InterPro" id="IPR000210">
    <property type="entry name" value="BTB/POZ_dom"/>
</dbReference>
<evidence type="ECO:0000313" key="4">
    <source>
        <dbReference type="Proteomes" id="UP000015106"/>
    </source>
</evidence>
<dbReference type="SUPFAM" id="SSF54695">
    <property type="entry name" value="POZ domain"/>
    <property type="match status" value="1"/>
</dbReference>
<evidence type="ECO:0000256" key="1">
    <source>
        <dbReference type="ARBA" id="ARBA00004906"/>
    </source>
</evidence>
<dbReference type="PANTHER" id="PTHR26379:SF504">
    <property type="entry name" value="OS08G0523800 PROTEIN"/>
    <property type="match status" value="1"/>
</dbReference>
<reference evidence="3" key="2">
    <citation type="submission" date="2018-03" db="EMBL/GenBank/DDBJ databases">
        <title>The Triticum urartu genome reveals the dynamic nature of wheat genome evolution.</title>
        <authorList>
            <person name="Ling H."/>
            <person name="Ma B."/>
            <person name="Shi X."/>
            <person name="Liu H."/>
            <person name="Dong L."/>
            <person name="Sun H."/>
            <person name="Cao Y."/>
            <person name="Gao Q."/>
            <person name="Zheng S."/>
            <person name="Li Y."/>
            <person name="Yu Y."/>
            <person name="Du H."/>
            <person name="Qi M."/>
            <person name="Li Y."/>
            <person name="Yu H."/>
            <person name="Cui Y."/>
            <person name="Wang N."/>
            <person name="Chen C."/>
            <person name="Wu H."/>
            <person name="Zhao Y."/>
            <person name="Zhang J."/>
            <person name="Li Y."/>
            <person name="Zhou W."/>
            <person name="Zhang B."/>
            <person name="Hu W."/>
            <person name="Eijk M."/>
            <person name="Tang J."/>
            <person name="Witsenboer H."/>
            <person name="Zhao S."/>
            <person name="Li Z."/>
            <person name="Zhang A."/>
            <person name="Wang D."/>
            <person name="Liang C."/>
        </authorList>
    </citation>
    <scope>NUCLEOTIDE SEQUENCE [LARGE SCALE GENOMIC DNA]</scope>
    <source>
        <strain evidence="3">cv. G1812</strain>
    </source>
</reference>
<proteinExistence type="predicted"/>
<feature type="domain" description="BTB" evidence="2">
    <location>
        <begin position="23"/>
        <end position="95"/>
    </location>
</feature>
<reference evidence="3" key="3">
    <citation type="submission" date="2022-06" db="UniProtKB">
        <authorList>
            <consortium name="EnsemblPlants"/>
        </authorList>
    </citation>
    <scope>IDENTIFICATION</scope>
</reference>
<protein>
    <recommendedName>
        <fullName evidence="2">BTB domain-containing protein</fullName>
    </recommendedName>
</protein>
<accession>A0A8R7QZX6</accession>
<reference evidence="4" key="1">
    <citation type="journal article" date="2013" name="Nature">
        <title>Draft genome of the wheat A-genome progenitor Triticum urartu.</title>
        <authorList>
            <person name="Ling H.Q."/>
            <person name="Zhao S."/>
            <person name="Liu D."/>
            <person name="Wang J."/>
            <person name="Sun H."/>
            <person name="Zhang C."/>
            <person name="Fan H."/>
            <person name="Li D."/>
            <person name="Dong L."/>
            <person name="Tao Y."/>
            <person name="Gao C."/>
            <person name="Wu H."/>
            <person name="Li Y."/>
            <person name="Cui Y."/>
            <person name="Guo X."/>
            <person name="Zheng S."/>
            <person name="Wang B."/>
            <person name="Yu K."/>
            <person name="Liang Q."/>
            <person name="Yang W."/>
            <person name="Lou X."/>
            <person name="Chen J."/>
            <person name="Feng M."/>
            <person name="Jian J."/>
            <person name="Zhang X."/>
            <person name="Luo G."/>
            <person name="Jiang Y."/>
            <person name="Liu J."/>
            <person name="Wang Z."/>
            <person name="Sha Y."/>
            <person name="Zhang B."/>
            <person name="Wu H."/>
            <person name="Tang D."/>
            <person name="Shen Q."/>
            <person name="Xue P."/>
            <person name="Zou S."/>
            <person name="Wang X."/>
            <person name="Liu X."/>
            <person name="Wang F."/>
            <person name="Yang Y."/>
            <person name="An X."/>
            <person name="Dong Z."/>
            <person name="Zhang K."/>
            <person name="Zhang X."/>
            <person name="Luo M.C."/>
            <person name="Dvorak J."/>
            <person name="Tong Y."/>
            <person name="Wang J."/>
            <person name="Yang H."/>
            <person name="Li Z."/>
            <person name="Wang D."/>
            <person name="Zhang A."/>
            <person name="Wang J."/>
        </authorList>
    </citation>
    <scope>NUCLEOTIDE SEQUENCE</scope>
    <source>
        <strain evidence="4">cv. G1812</strain>
    </source>
</reference>
<dbReference type="GO" id="GO:0016567">
    <property type="term" value="P:protein ubiquitination"/>
    <property type="evidence" value="ECO:0007669"/>
    <property type="project" value="InterPro"/>
</dbReference>
<dbReference type="Gene3D" id="3.30.710.10">
    <property type="entry name" value="Potassium Channel Kv1.1, Chain A"/>
    <property type="match status" value="1"/>
</dbReference>
<comment type="pathway">
    <text evidence="1">Protein modification; protein ubiquitination.</text>
</comment>
<dbReference type="Pfam" id="PF00651">
    <property type="entry name" value="BTB"/>
    <property type="match status" value="1"/>
</dbReference>